<feature type="transmembrane region" description="Helical" evidence="6">
    <location>
        <begin position="37"/>
        <end position="56"/>
    </location>
</feature>
<dbReference type="Proteomes" id="UP001064933">
    <property type="component" value="Chromosome"/>
</dbReference>
<evidence type="ECO:0000313" key="8">
    <source>
        <dbReference type="Proteomes" id="UP001064933"/>
    </source>
</evidence>
<keyword evidence="5 6" id="KW-0472">Membrane</keyword>
<feature type="transmembrane region" description="Helical" evidence="6">
    <location>
        <begin position="345"/>
        <end position="365"/>
    </location>
</feature>
<proteinExistence type="predicted"/>
<keyword evidence="2" id="KW-1003">Cell membrane</keyword>
<keyword evidence="4 6" id="KW-1133">Transmembrane helix</keyword>
<dbReference type="EMBL" id="CP104562">
    <property type="protein sequence ID" value="UXH77650.1"/>
    <property type="molecule type" value="Genomic_DNA"/>
</dbReference>
<feature type="transmembrane region" description="Helical" evidence="6">
    <location>
        <begin position="397"/>
        <end position="420"/>
    </location>
</feature>
<evidence type="ECO:0000256" key="6">
    <source>
        <dbReference type="SAM" id="Phobius"/>
    </source>
</evidence>
<keyword evidence="8" id="KW-1185">Reference proteome</keyword>
<feature type="transmembrane region" description="Helical" evidence="6">
    <location>
        <begin position="372"/>
        <end position="391"/>
    </location>
</feature>
<dbReference type="PANTHER" id="PTHR30250:SF11">
    <property type="entry name" value="O-ANTIGEN TRANSPORTER-RELATED"/>
    <property type="match status" value="1"/>
</dbReference>
<accession>A0ABY6AXY4</accession>
<feature type="transmembrane region" description="Helical" evidence="6">
    <location>
        <begin position="7"/>
        <end position="25"/>
    </location>
</feature>
<evidence type="ECO:0000256" key="5">
    <source>
        <dbReference type="ARBA" id="ARBA00023136"/>
    </source>
</evidence>
<feature type="transmembrane region" description="Helical" evidence="6">
    <location>
        <begin position="308"/>
        <end position="333"/>
    </location>
</feature>
<feature type="transmembrane region" description="Helical" evidence="6">
    <location>
        <begin position="119"/>
        <end position="139"/>
    </location>
</feature>
<dbReference type="Pfam" id="PF13440">
    <property type="entry name" value="Polysacc_synt_3"/>
    <property type="match status" value="1"/>
</dbReference>
<sequence length="438" mass="46879">MTVRRRFAQLASASMLTQAIPMLVAPLLTRWYGAEALGHWALFVALSANLATIANARYEFAIVIPRRDGEAALVLQLALWIALGMGLLTAAGAGLWHLVMAHHATLGGRWMSLDALDPWLLMLAPVVALAGMQQALSLWNNRQGQIAVIAQARVLQQGVMAAAQAASALGGLATVAALVLSQSLAALLAPLWLLARGSRWQRATRLDSAGQSWHWRHLRRLAWRYRQFPLLNSPHAFVNAAQETLVLALIAAWADAATAGYYALMVRLVKAPATLVGGALSEALLGELARDWQRGVDLRPRLRRGMALLAAVALPCMVVLMVAGPALFGWLLGSDWARAGEYGRWLAPYVAAHFIAAPLTVTPMVTGRQRGALVFSLVGNALYVLPVALVLSSGGSLTWALGAISVLLPVYFAVYLGWLVRGAAPRPSVSTTSAMRPA</sequence>
<comment type="subcellular location">
    <subcellularLocation>
        <location evidence="1">Cell membrane</location>
        <topology evidence="1">Multi-pass membrane protein</topology>
    </subcellularLocation>
</comment>
<reference evidence="7" key="1">
    <citation type="submission" date="2022-10" db="EMBL/GenBank/DDBJ databases">
        <title>Characterization and whole genome sequencing of a new Roseateles species, isolated from fresh water.</title>
        <authorList>
            <person name="Guliayeva D.Y."/>
            <person name="Akhremchuk A.E."/>
            <person name="Sikolenko M.A."/>
            <person name="Valentovich L.N."/>
            <person name="Sidarenka A.V."/>
        </authorList>
    </citation>
    <scope>NUCLEOTIDE SEQUENCE</scope>
    <source>
        <strain evidence="7">BIM B-1768</strain>
    </source>
</reference>
<evidence type="ECO:0000313" key="7">
    <source>
        <dbReference type="EMBL" id="UXH77650.1"/>
    </source>
</evidence>
<protein>
    <submittedName>
        <fullName evidence="7">Oligosaccharide flippase family protein</fullName>
    </submittedName>
</protein>
<evidence type="ECO:0000256" key="2">
    <source>
        <dbReference type="ARBA" id="ARBA00022475"/>
    </source>
</evidence>
<dbReference type="PANTHER" id="PTHR30250">
    <property type="entry name" value="PST FAMILY PREDICTED COLANIC ACID TRANSPORTER"/>
    <property type="match status" value="1"/>
</dbReference>
<dbReference type="InterPro" id="IPR050833">
    <property type="entry name" value="Poly_Biosynth_Transport"/>
</dbReference>
<dbReference type="RefSeq" id="WP_261757403.1">
    <property type="nucleotide sequence ID" value="NZ_CP104562.2"/>
</dbReference>
<evidence type="ECO:0000256" key="3">
    <source>
        <dbReference type="ARBA" id="ARBA00022692"/>
    </source>
</evidence>
<feature type="transmembrane region" description="Helical" evidence="6">
    <location>
        <begin position="77"/>
        <end position="99"/>
    </location>
</feature>
<gene>
    <name evidence="7" type="ORF">N4261_22115</name>
</gene>
<evidence type="ECO:0000256" key="1">
    <source>
        <dbReference type="ARBA" id="ARBA00004651"/>
    </source>
</evidence>
<organism evidence="7 8">
    <name type="scientific">Roseateles amylovorans</name>
    <dbReference type="NCBI Taxonomy" id="2978473"/>
    <lineage>
        <taxon>Bacteria</taxon>
        <taxon>Pseudomonadati</taxon>
        <taxon>Pseudomonadota</taxon>
        <taxon>Betaproteobacteria</taxon>
        <taxon>Burkholderiales</taxon>
        <taxon>Sphaerotilaceae</taxon>
        <taxon>Roseateles</taxon>
    </lineage>
</organism>
<name>A0ABY6AXY4_9BURK</name>
<keyword evidence="3 6" id="KW-0812">Transmembrane</keyword>
<evidence type="ECO:0000256" key="4">
    <source>
        <dbReference type="ARBA" id="ARBA00022989"/>
    </source>
</evidence>